<organism evidence="1 2">
    <name type="scientific">Holothuria leucospilota</name>
    <name type="common">Black long sea cucumber</name>
    <name type="synonym">Mertensiothuria leucospilota</name>
    <dbReference type="NCBI Taxonomy" id="206669"/>
    <lineage>
        <taxon>Eukaryota</taxon>
        <taxon>Metazoa</taxon>
        <taxon>Echinodermata</taxon>
        <taxon>Eleutherozoa</taxon>
        <taxon>Echinozoa</taxon>
        <taxon>Holothuroidea</taxon>
        <taxon>Aspidochirotacea</taxon>
        <taxon>Aspidochirotida</taxon>
        <taxon>Holothuriidae</taxon>
        <taxon>Holothuria</taxon>
    </lineage>
</organism>
<dbReference type="Proteomes" id="UP001152320">
    <property type="component" value="Chromosome 2"/>
</dbReference>
<reference evidence="1" key="1">
    <citation type="submission" date="2021-10" db="EMBL/GenBank/DDBJ databases">
        <title>Tropical sea cucumber genome reveals ecological adaptation and Cuvierian tubules defense mechanism.</title>
        <authorList>
            <person name="Chen T."/>
        </authorList>
    </citation>
    <scope>NUCLEOTIDE SEQUENCE</scope>
    <source>
        <strain evidence="1">Nanhai2018</strain>
        <tissue evidence="1">Muscle</tissue>
    </source>
</reference>
<protein>
    <submittedName>
        <fullName evidence="1">Uncharacterized protein</fullName>
    </submittedName>
</protein>
<proteinExistence type="predicted"/>
<keyword evidence="2" id="KW-1185">Reference proteome</keyword>
<evidence type="ECO:0000313" key="1">
    <source>
        <dbReference type="EMBL" id="KAJ8046864.1"/>
    </source>
</evidence>
<gene>
    <name evidence="1" type="ORF">HOLleu_05691</name>
</gene>
<dbReference type="EMBL" id="JAIZAY010000002">
    <property type="protein sequence ID" value="KAJ8046864.1"/>
    <property type="molecule type" value="Genomic_DNA"/>
</dbReference>
<accession>A0A9Q1CM11</accession>
<comment type="caution">
    <text evidence="1">The sequence shown here is derived from an EMBL/GenBank/DDBJ whole genome shotgun (WGS) entry which is preliminary data.</text>
</comment>
<dbReference type="AlphaFoldDB" id="A0A9Q1CM11"/>
<sequence>MPISLAYYIQQNNKVAWERHHQKSTRLMHDSVLCDQISGKVKWILHQVGRTRKKTHKIIFEFTLMRGRACSLQDLKKKSSEGSLPDGKA</sequence>
<evidence type="ECO:0000313" key="2">
    <source>
        <dbReference type="Proteomes" id="UP001152320"/>
    </source>
</evidence>
<name>A0A9Q1CM11_HOLLE</name>